<dbReference type="InterPro" id="IPR041667">
    <property type="entry name" value="Cupin_8"/>
</dbReference>
<evidence type="ECO:0000259" key="4">
    <source>
        <dbReference type="PROSITE" id="PS51184"/>
    </source>
</evidence>
<dbReference type="Gene3D" id="2.60.120.650">
    <property type="entry name" value="Cupin"/>
    <property type="match status" value="1"/>
</dbReference>
<dbReference type="Pfam" id="PF02373">
    <property type="entry name" value="JmjC"/>
    <property type="match status" value="1"/>
</dbReference>
<reference evidence="5 6" key="1">
    <citation type="submission" date="2021-04" db="EMBL/GenBank/DDBJ databases">
        <authorList>
            <person name="Bliznina A."/>
        </authorList>
    </citation>
    <scope>NUCLEOTIDE SEQUENCE [LARGE SCALE GENOMIC DNA]</scope>
</reference>
<feature type="domain" description="JmjC" evidence="4">
    <location>
        <begin position="101"/>
        <end position="247"/>
    </location>
</feature>
<evidence type="ECO:0000256" key="1">
    <source>
        <dbReference type="ARBA" id="ARBA00038068"/>
    </source>
</evidence>
<comment type="catalytic activity">
    <reaction evidence="2">
        <text>L-lysyl-[protein] + 2-oxoglutarate + O2 = 4-hydroxy-L-lysyl-[protein] + succinate + CO2</text>
        <dbReference type="Rhea" id="RHEA:57156"/>
        <dbReference type="Rhea" id="RHEA-COMP:9752"/>
        <dbReference type="Rhea" id="RHEA-COMP:15084"/>
        <dbReference type="ChEBI" id="CHEBI:15379"/>
        <dbReference type="ChEBI" id="CHEBI:16526"/>
        <dbReference type="ChEBI" id="CHEBI:16810"/>
        <dbReference type="ChEBI" id="CHEBI:29969"/>
        <dbReference type="ChEBI" id="CHEBI:30031"/>
        <dbReference type="ChEBI" id="CHEBI:141495"/>
    </reaction>
</comment>
<sequence>MERLEEEVSPEAFWKDYIQKLKPCLIGNWLTDSWSSRKDWVKEERIDVDFLMEKYGHLQVPVTNCSTEDFKCSSMLFREYLRYLQERRRNASEDILYCKDWHLALIDKTFYEWPEFFRKDWLNEYCLKTDFSDSDYRFVYIGVKDTKTPLHRDVLASHSWSSNVVGKKLWHFWKDPLPERLLGTYSTDGEFLKTADLVVVQNSGETIFVPSGWFHQVKNLEDTISINHNWINEASIQNTWKHLLEELKAVEEELEYLHSGMEDAEWTETCQKILKAQTSMDFEDFRKFLQFFEDRAQIAKDLLIEVQKSISASKSEE</sequence>
<dbReference type="Proteomes" id="UP001158576">
    <property type="component" value="Chromosome 1"/>
</dbReference>
<protein>
    <recommendedName>
        <fullName evidence="3">Jumonji domain-containing protein 4</fullName>
    </recommendedName>
</protein>
<dbReference type="InterPro" id="IPR003347">
    <property type="entry name" value="JmjC_dom"/>
</dbReference>
<dbReference type="SMART" id="SM00558">
    <property type="entry name" value="JmjC"/>
    <property type="match status" value="1"/>
</dbReference>
<organism evidence="5 6">
    <name type="scientific">Oikopleura dioica</name>
    <name type="common">Tunicate</name>
    <dbReference type="NCBI Taxonomy" id="34765"/>
    <lineage>
        <taxon>Eukaryota</taxon>
        <taxon>Metazoa</taxon>
        <taxon>Chordata</taxon>
        <taxon>Tunicata</taxon>
        <taxon>Appendicularia</taxon>
        <taxon>Copelata</taxon>
        <taxon>Oikopleuridae</taxon>
        <taxon>Oikopleura</taxon>
    </lineage>
</organism>
<evidence type="ECO:0000313" key="6">
    <source>
        <dbReference type="Proteomes" id="UP001158576"/>
    </source>
</evidence>
<gene>
    <name evidence="5" type="ORF">OKIOD_LOCUS12175</name>
</gene>
<dbReference type="PANTHER" id="PTHR12480:SF6">
    <property type="entry name" value="2-OXOGLUTARATE AND IRON-DEPENDENT OXYGENASE JMJD4"/>
    <property type="match status" value="1"/>
</dbReference>
<comment type="similarity">
    <text evidence="1">Belongs to the JMJD6 family.</text>
</comment>
<evidence type="ECO:0000256" key="2">
    <source>
        <dbReference type="ARBA" id="ARBA00047762"/>
    </source>
</evidence>
<dbReference type="SUPFAM" id="SSF51197">
    <property type="entry name" value="Clavaminate synthase-like"/>
    <property type="match status" value="1"/>
</dbReference>
<evidence type="ECO:0000313" key="5">
    <source>
        <dbReference type="EMBL" id="CAG5107612.1"/>
    </source>
</evidence>
<accession>A0ABN7SZI3</accession>
<dbReference type="EMBL" id="OU015566">
    <property type="protein sequence ID" value="CAG5107612.1"/>
    <property type="molecule type" value="Genomic_DNA"/>
</dbReference>
<proteinExistence type="inferred from homology"/>
<keyword evidence="6" id="KW-1185">Reference proteome</keyword>
<name>A0ABN7SZI3_OIKDI</name>
<dbReference type="InterPro" id="IPR050910">
    <property type="entry name" value="JMJD6_ArgDemeth/LysHydrox"/>
</dbReference>
<dbReference type="PROSITE" id="PS51184">
    <property type="entry name" value="JMJC"/>
    <property type="match status" value="1"/>
</dbReference>
<dbReference type="PANTHER" id="PTHR12480">
    <property type="entry name" value="ARGININE DEMETHYLASE AND LYSYL-HYDROXYLASE JMJD"/>
    <property type="match status" value="1"/>
</dbReference>
<evidence type="ECO:0000256" key="3">
    <source>
        <dbReference type="ARBA" id="ARBA00082904"/>
    </source>
</evidence>
<dbReference type="Pfam" id="PF13621">
    <property type="entry name" value="Cupin_8"/>
    <property type="match status" value="1"/>
</dbReference>